<dbReference type="InterPro" id="IPR042104">
    <property type="entry name" value="PKS_dehydratase_sf"/>
</dbReference>
<dbReference type="InterPro" id="IPR049900">
    <property type="entry name" value="PKS_mFAS_DH"/>
</dbReference>
<dbReference type="CDD" id="cd08954">
    <property type="entry name" value="KR_1_FAS_SDR_x"/>
    <property type="match status" value="1"/>
</dbReference>
<organism evidence="69 70">
    <name type="scientific">Biomphalaria glabrata</name>
    <name type="common">Bloodfluke planorb</name>
    <name type="synonym">Freshwater snail</name>
    <dbReference type="NCBI Taxonomy" id="6526"/>
    <lineage>
        <taxon>Eukaryota</taxon>
        <taxon>Metazoa</taxon>
        <taxon>Spiralia</taxon>
        <taxon>Lophotrochozoa</taxon>
        <taxon>Mollusca</taxon>
        <taxon>Gastropoda</taxon>
        <taxon>Heterobranchia</taxon>
        <taxon>Euthyneura</taxon>
        <taxon>Panpulmonata</taxon>
        <taxon>Hygrophila</taxon>
        <taxon>Lymnaeoidea</taxon>
        <taxon>Planorbidae</taxon>
        <taxon>Biomphalaria</taxon>
    </lineage>
</organism>
<evidence type="ECO:0000256" key="39">
    <source>
        <dbReference type="ARBA" id="ARBA00047500"/>
    </source>
</evidence>
<evidence type="ECO:0000256" key="19">
    <source>
        <dbReference type="ARBA" id="ARBA00023027"/>
    </source>
</evidence>
<dbReference type="InterPro" id="IPR001031">
    <property type="entry name" value="Thioesterase"/>
</dbReference>
<protein>
    <recommendedName>
        <fullName evidence="7">Fatty acid synthase</fullName>
        <ecNumber evidence="5">1.1.1.100</ecNumber>
        <ecNumber evidence="2">1.3.1.39</ecNumber>
        <ecNumber evidence="6">2.3.1.41</ecNumber>
        <ecNumber evidence="4">2.3.1.85</ecNumber>
        <ecNumber evidence="3">3.1.2.14</ecNumber>
    </recommendedName>
</protein>
<comment type="catalytic activity">
    <reaction evidence="25">
        <text>(3R)-hydroxyhexanoyl-[ACP] = (2E)-hexenoyl-[ACP] + H2O</text>
        <dbReference type="Rhea" id="RHEA:41828"/>
        <dbReference type="Rhea" id="RHEA-COMP:9630"/>
        <dbReference type="Rhea" id="RHEA-COMP:9631"/>
        <dbReference type="ChEBI" id="CHEBI:15377"/>
        <dbReference type="ChEBI" id="CHEBI:78457"/>
        <dbReference type="ChEBI" id="CHEBI:78458"/>
    </reaction>
    <physiologicalReaction direction="left-to-right" evidence="25">
        <dbReference type="Rhea" id="RHEA:41829"/>
    </physiologicalReaction>
</comment>
<keyword evidence="17" id="KW-0007">Acetylation</keyword>
<keyword evidence="16" id="KW-0663">Pyridoxal phosphate</keyword>
<feature type="region of interest" description="Disordered" evidence="65">
    <location>
        <begin position="2250"/>
        <end position="2281"/>
    </location>
</feature>
<evidence type="ECO:0000313" key="70">
    <source>
        <dbReference type="Proteomes" id="UP000076420"/>
    </source>
</evidence>
<evidence type="ECO:0000256" key="6">
    <source>
        <dbReference type="ARBA" id="ARBA00013191"/>
    </source>
</evidence>
<dbReference type="InterPro" id="IPR014043">
    <property type="entry name" value="Acyl_transferase_dom"/>
</dbReference>
<comment type="catalytic activity">
    <reaction evidence="57">
        <text>(2E)-tetradecenoyl-[ACP] + NADPH + H(+) = tetradecanoyl-[ACP] + NADP(+)</text>
        <dbReference type="Rhea" id="RHEA:41896"/>
        <dbReference type="Rhea" id="RHEA-COMP:9647"/>
        <dbReference type="Rhea" id="RHEA-COMP:9648"/>
        <dbReference type="ChEBI" id="CHEBI:15378"/>
        <dbReference type="ChEBI" id="CHEBI:57783"/>
        <dbReference type="ChEBI" id="CHEBI:58349"/>
        <dbReference type="ChEBI" id="CHEBI:78475"/>
        <dbReference type="ChEBI" id="CHEBI:78477"/>
    </reaction>
    <physiologicalReaction direction="left-to-right" evidence="57">
        <dbReference type="Rhea" id="RHEA:41897"/>
    </physiologicalReaction>
</comment>
<comment type="catalytic activity">
    <reaction evidence="28">
        <text>(3R)-hydroxytetradecanoyl-[ACP] = (2E)-tetradecenoyl-[ACP] + H2O</text>
        <dbReference type="Rhea" id="RHEA:41892"/>
        <dbReference type="Rhea" id="RHEA-COMP:9646"/>
        <dbReference type="Rhea" id="RHEA-COMP:9647"/>
        <dbReference type="ChEBI" id="CHEBI:15377"/>
        <dbReference type="ChEBI" id="CHEBI:78474"/>
        <dbReference type="ChEBI" id="CHEBI:78475"/>
    </reaction>
    <physiologicalReaction direction="left-to-right" evidence="28">
        <dbReference type="Rhea" id="RHEA:41893"/>
    </physiologicalReaction>
</comment>
<dbReference type="SMART" id="SM00822">
    <property type="entry name" value="PKS_KR"/>
    <property type="match status" value="1"/>
</dbReference>
<evidence type="ECO:0000256" key="37">
    <source>
        <dbReference type="ARBA" id="ARBA00047440"/>
    </source>
</evidence>
<evidence type="ECO:0000256" key="33">
    <source>
        <dbReference type="ARBA" id="ARBA00044883"/>
    </source>
</evidence>
<dbReference type="GO" id="GO:0004315">
    <property type="term" value="F:3-oxoacyl-[acyl-carrier-protein] synthase activity"/>
    <property type="evidence" value="ECO:0007669"/>
    <property type="project" value="UniProtKB-EC"/>
</dbReference>
<dbReference type="SUPFAM" id="SSF52151">
    <property type="entry name" value="FabD/lysophospholipase-like"/>
    <property type="match status" value="1"/>
</dbReference>
<evidence type="ECO:0000256" key="26">
    <source>
        <dbReference type="ARBA" id="ARBA00023388"/>
    </source>
</evidence>
<reference evidence="69" key="1">
    <citation type="submission" date="2020-05" db="UniProtKB">
        <authorList>
            <consortium name="EnsemblMetazoa"/>
        </authorList>
    </citation>
    <scope>IDENTIFICATION</scope>
    <source>
        <strain evidence="69">BB02</strain>
    </source>
</reference>
<dbReference type="Gene3D" id="3.40.47.10">
    <property type="match status" value="1"/>
</dbReference>
<dbReference type="InterPro" id="IPR014030">
    <property type="entry name" value="Ketoacyl_synth_N"/>
</dbReference>
<comment type="catalytic activity">
    <reaction evidence="36">
        <text>a (3R)-hydroxyacyl-[ACP] + NADP(+) = a 3-oxoacyl-[ACP] + NADPH + H(+)</text>
        <dbReference type="Rhea" id="RHEA:17397"/>
        <dbReference type="Rhea" id="RHEA-COMP:9916"/>
        <dbReference type="Rhea" id="RHEA-COMP:9945"/>
        <dbReference type="ChEBI" id="CHEBI:15378"/>
        <dbReference type="ChEBI" id="CHEBI:57783"/>
        <dbReference type="ChEBI" id="CHEBI:58349"/>
        <dbReference type="ChEBI" id="CHEBI:78776"/>
        <dbReference type="ChEBI" id="CHEBI:78827"/>
        <dbReference type="EC" id="1.1.1.100"/>
    </reaction>
    <physiologicalReaction direction="right-to-left" evidence="36">
        <dbReference type="Rhea" id="RHEA:17399"/>
    </physiologicalReaction>
</comment>
<dbReference type="InterPro" id="IPR011032">
    <property type="entry name" value="GroES-like_sf"/>
</dbReference>
<comment type="catalytic activity">
    <reaction evidence="30">
        <text>(3R)-hydroxyhexadecanoyl-[ACP] = (2E)-hexadecenoyl-[ACP] + H2O</text>
        <dbReference type="Rhea" id="RHEA:41908"/>
        <dbReference type="Rhea" id="RHEA-COMP:9650"/>
        <dbReference type="Rhea" id="RHEA-COMP:9651"/>
        <dbReference type="ChEBI" id="CHEBI:15377"/>
        <dbReference type="ChEBI" id="CHEBI:78480"/>
        <dbReference type="ChEBI" id="CHEBI:78481"/>
    </reaction>
    <physiologicalReaction direction="left-to-right" evidence="30">
        <dbReference type="Rhea" id="RHEA:41909"/>
    </physiologicalReaction>
</comment>
<evidence type="ECO:0000256" key="64">
    <source>
        <dbReference type="PROSITE-ProRule" id="PRU01363"/>
    </source>
</evidence>
<comment type="catalytic activity">
    <reaction evidence="46">
        <text>(2E)-dodecenoyl-[ACP] + NADPH + H(+) = dodecanoyl-[ACP] + NADP(+)</text>
        <dbReference type="Rhea" id="RHEA:41880"/>
        <dbReference type="Rhea" id="RHEA-COMP:9643"/>
        <dbReference type="Rhea" id="RHEA-COMP:9644"/>
        <dbReference type="ChEBI" id="CHEBI:15378"/>
        <dbReference type="ChEBI" id="CHEBI:57783"/>
        <dbReference type="ChEBI" id="CHEBI:58349"/>
        <dbReference type="ChEBI" id="CHEBI:65264"/>
        <dbReference type="ChEBI" id="CHEBI:78472"/>
    </reaction>
    <physiologicalReaction direction="left-to-right" evidence="46">
        <dbReference type="Rhea" id="RHEA:41881"/>
    </physiologicalReaction>
</comment>
<feature type="domain" description="Ketosynthase family 3 (KS3)" evidence="67">
    <location>
        <begin position="35"/>
        <end position="440"/>
    </location>
</feature>
<dbReference type="SUPFAM" id="SSF51735">
    <property type="entry name" value="NAD(P)-binding Rossmann-fold domains"/>
    <property type="match status" value="2"/>
</dbReference>
<evidence type="ECO:0000256" key="29">
    <source>
        <dbReference type="ARBA" id="ARBA00023399"/>
    </source>
</evidence>
<evidence type="ECO:0000256" key="13">
    <source>
        <dbReference type="ARBA" id="ARBA00022801"/>
    </source>
</evidence>
<evidence type="ECO:0000256" key="38">
    <source>
        <dbReference type="ARBA" id="ARBA00047451"/>
    </source>
</evidence>
<evidence type="ECO:0000256" key="45">
    <source>
        <dbReference type="ARBA" id="ARBA00048051"/>
    </source>
</evidence>
<dbReference type="SMART" id="SM00823">
    <property type="entry name" value="PKS_PP"/>
    <property type="match status" value="1"/>
</dbReference>
<keyword evidence="9" id="KW-0444">Lipid biosynthesis</keyword>
<comment type="catalytic activity">
    <reaction evidence="50">
        <text>3-oxohexanoyl-[ACP] + NADPH + H(+) = (3R)-hydroxyhexanoyl-[ACP] + NADP(+)</text>
        <dbReference type="Rhea" id="RHEA:41824"/>
        <dbReference type="Rhea" id="RHEA-COMP:9629"/>
        <dbReference type="Rhea" id="RHEA-COMP:9630"/>
        <dbReference type="ChEBI" id="CHEBI:15378"/>
        <dbReference type="ChEBI" id="CHEBI:57783"/>
        <dbReference type="ChEBI" id="CHEBI:58349"/>
        <dbReference type="ChEBI" id="CHEBI:78456"/>
        <dbReference type="ChEBI" id="CHEBI:78457"/>
    </reaction>
    <physiologicalReaction direction="left-to-right" evidence="50">
        <dbReference type="Rhea" id="RHEA:41825"/>
    </physiologicalReaction>
</comment>
<evidence type="ECO:0000259" key="66">
    <source>
        <dbReference type="PROSITE" id="PS50075"/>
    </source>
</evidence>
<evidence type="ECO:0000256" key="58">
    <source>
        <dbReference type="ARBA" id="ARBA00049263"/>
    </source>
</evidence>
<dbReference type="Pfam" id="PF00698">
    <property type="entry name" value="Acyl_transf_1"/>
    <property type="match status" value="1"/>
</dbReference>
<evidence type="ECO:0000256" key="50">
    <source>
        <dbReference type="ARBA" id="ARBA00048571"/>
    </source>
</evidence>
<name>A0A2C9JQ15_BIOGL</name>
<evidence type="ECO:0000256" key="20">
    <source>
        <dbReference type="ARBA" id="ARBA00023098"/>
    </source>
</evidence>
<comment type="catalytic activity">
    <reaction evidence="24">
        <text>(3R)-hydroxydodecanoyl-[ACP] = (2E)-dodecenoyl-[ACP] + H2O</text>
        <dbReference type="Rhea" id="RHEA:41876"/>
        <dbReference type="Rhea" id="RHEA-COMP:9642"/>
        <dbReference type="Rhea" id="RHEA-COMP:9643"/>
        <dbReference type="ChEBI" id="CHEBI:15377"/>
        <dbReference type="ChEBI" id="CHEBI:78470"/>
        <dbReference type="ChEBI" id="CHEBI:78472"/>
    </reaction>
    <physiologicalReaction direction="left-to-right" evidence="24">
        <dbReference type="Rhea" id="RHEA:41877"/>
    </physiologicalReaction>
</comment>
<feature type="compositionally biased region" description="Low complexity" evidence="65">
    <location>
        <begin position="2265"/>
        <end position="2275"/>
    </location>
</feature>
<evidence type="ECO:0000256" key="30">
    <source>
        <dbReference type="ARBA" id="ARBA00023401"/>
    </source>
</evidence>
<evidence type="ECO:0000256" key="51">
    <source>
        <dbReference type="ARBA" id="ARBA00048650"/>
    </source>
</evidence>
<comment type="pathway">
    <text evidence="1">Lipid metabolism.</text>
</comment>
<keyword evidence="13" id="KW-0378">Hydrolase</keyword>
<comment type="catalytic activity">
    <reaction evidence="26">
        <text>(3R)-hydroxydecanoyl-[ACP] = (2E)-decenoyl-[ACP] + H2O</text>
        <dbReference type="Rhea" id="RHEA:41860"/>
        <dbReference type="Rhea" id="RHEA-COMP:9638"/>
        <dbReference type="Rhea" id="RHEA-COMP:9639"/>
        <dbReference type="ChEBI" id="CHEBI:15377"/>
        <dbReference type="ChEBI" id="CHEBI:78466"/>
        <dbReference type="ChEBI" id="CHEBI:78467"/>
    </reaction>
    <physiologicalReaction direction="left-to-right" evidence="26">
        <dbReference type="Rhea" id="RHEA:41861"/>
    </physiologicalReaction>
</comment>
<dbReference type="Gene3D" id="3.10.129.110">
    <property type="entry name" value="Polyketide synthase dehydratase"/>
    <property type="match status" value="1"/>
</dbReference>
<comment type="catalytic activity">
    <reaction evidence="56">
        <text>decanoyl-[ACP] + malonyl-[ACP] + H(+) = 3-oxododecanoyl-[ACP] + holo-[ACP] + CO2</text>
        <dbReference type="Rhea" id="RHEA:41868"/>
        <dbReference type="Rhea" id="RHEA-COMP:9623"/>
        <dbReference type="Rhea" id="RHEA-COMP:9640"/>
        <dbReference type="Rhea" id="RHEA-COMP:9641"/>
        <dbReference type="Rhea" id="RHEA-COMP:9685"/>
        <dbReference type="ChEBI" id="CHEBI:15378"/>
        <dbReference type="ChEBI" id="CHEBI:16526"/>
        <dbReference type="ChEBI" id="CHEBI:64479"/>
        <dbReference type="ChEBI" id="CHEBI:78449"/>
        <dbReference type="ChEBI" id="CHEBI:78468"/>
        <dbReference type="ChEBI" id="CHEBI:78469"/>
    </reaction>
    <physiologicalReaction direction="left-to-right" evidence="56">
        <dbReference type="Rhea" id="RHEA:41869"/>
    </physiologicalReaction>
</comment>
<dbReference type="GO" id="GO:0004313">
    <property type="term" value="F:[acyl-carrier-protein] S-acetyltransferase activity"/>
    <property type="evidence" value="ECO:0007669"/>
    <property type="project" value="UniProtKB-EC"/>
</dbReference>
<dbReference type="CDD" id="cd00833">
    <property type="entry name" value="PKS"/>
    <property type="match status" value="1"/>
</dbReference>
<keyword evidence="18" id="KW-0560">Oxidoreductase</keyword>
<dbReference type="Gene3D" id="3.40.50.1820">
    <property type="entry name" value="alpha/beta hydrolase"/>
    <property type="match status" value="2"/>
</dbReference>
<dbReference type="PANTHER" id="PTHR43775:SF7">
    <property type="entry name" value="FATTY ACID SYNTHASE"/>
    <property type="match status" value="1"/>
</dbReference>
<dbReference type="Gene3D" id="3.40.50.150">
    <property type="entry name" value="Vaccinia Virus protein VP39"/>
    <property type="match status" value="1"/>
</dbReference>
<keyword evidence="20" id="KW-0443">Lipid metabolism</keyword>
<dbReference type="Gene3D" id="3.30.70.3290">
    <property type="match status" value="1"/>
</dbReference>
<dbReference type="PROSITE" id="PS50075">
    <property type="entry name" value="CARRIER"/>
    <property type="match status" value="1"/>
</dbReference>
<dbReference type="PROSITE" id="PS00606">
    <property type="entry name" value="KS3_1"/>
    <property type="match status" value="1"/>
</dbReference>
<evidence type="ECO:0000256" key="40">
    <source>
        <dbReference type="ARBA" id="ARBA00047578"/>
    </source>
</evidence>
<evidence type="ECO:0000256" key="60">
    <source>
        <dbReference type="ARBA" id="ARBA00049422"/>
    </source>
</evidence>
<evidence type="ECO:0000256" key="11">
    <source>
        <dbReference type="ARBA" id="ARBA00022679"/>
    </source>
</evidence>
<comment type="catalytic activity">
    <reaction evidence="61">
        <text>butanoyl-[ACP] + malonyl-[ACP] + H(+) = 3-oxohexanoyl-[ACP] + holo-[ACP] + CO2</text>
        <dbReference type="Rhea" id="RHEA:41820"/>
        <dbReference type="Rhea" id="RHEA-COMP:9623"/>
        <dbReference type="Rhea" id="RHEA-COMP:9628"/>
        <dbReference type="Rhea" id="RHEA-COMP:9629"/>
        <dbReference type="Rhea" id="RHEA-COMP:9685"/>
        <dbReference type="ChEBI" id="CHEBI:15378"/>
        <dbReference type="ChEBI" id="CHEBI:16526"/>
        <dbReference type="ChEBI" id="CHEBI:64479"/>
        <dbReference type="ChEBI" id="CHEBI:78449"/>
        <dbReference type="ChEBI" id="CHEBI:78454"/>
        <dbReference type="ChEBI" id="CHEBI:78456"/>
    </reaction>
    <physiologicalReaction direction="left-to-right" evidence="61">
        <dbReference type="Rhea" id="RHEA:41821"/>
    </physiologicalReaction>
</comment>
<dbReference type="InterPro" id="IPR020843">
    <property type="entry name" value="ER"/>
</dbReference>
<keyword evidence="14" id="KW-0276">Fatty acid metabolism</keyword>
<comment type="catalytic activity">
    <reaction evidence="39">
        <text>(2E)-butenoyl-[ACP] + NADPH + H(+) = butanoyl-[ACP] + NADP(+)</text>
        <dbReference type="Rhea" id="RHEA:41812"/>
        <dbReference type="Rhea" id="RHEA-COMP:9627"/>
        <dbReference type="Rhea" id="RHEA-COMP:9628"/>
        <dbReference type="ChEBI" id="CHEBI:15378"/>
        <dbReference type="ChEBI" id="CHEBI:57783"/>
        <dbReference type="ChEBI" id="CHEBI:58349"/>
        <dbReference type="ChEBI" id="CHEBI:78453"/>
        <dbReference type="ChEBI" id="CHEBI:78454"/>
    </reaction>
    <physiologicalReaction direction="left-to-right" evidence="39">
        <dbReference type="Rhea" id="RHEA:41813"/>
    </physiologicalReaction>
</comment>
<evidence type="ECO:0000256" key="46">
    <source>
        <dbReference type="ARBA" id="ARBA00048281"/>
    </source>
</evidence>
<dbReference type="Gene3D" id="1.10.1200.10">
    <property type="entry name" value="ACP-like"/>
    <property type="match status" value="1"/>
</dbReference>
<dbReference type="STRING" id="6526.A0A2C9JQ15"/>
<sequence>MPARADLDEAMCNGGAHGDGPHNRLGPNLPEFVYNGEVAISGISGRLPESDNMAEFRDHLLKNEDMVTADNRRWEVGLHGNPARNGKLKEIKYFDAAFFGVHPKQADCMDPQLRILLEVSYEAIIDAGQTMESVRGSKTGVYVGVSLSEASDAWSADAESTVGYTMPGCCRAMFANRISYFFDFKGPSYAVDTACSSSMMCLDQALLNLRMGLIDSAIVAGTNLCLKPTTSLQFVRMGMTAPDGTCKTFDASGDGYCRSEAIMAIYLQKTADCKRIYATVVHTKTNADGFKEQGITFPSGIMQKQLINEVYHEIGINPLDVAYVEAHGTGTKVGDPQEVNSLVDVFCKGRKSPLLIGSTKSNMGHPEAASGLSSIAKIVVAMEDLVIPANLHFKNPNPEIPGLIDGSLQVVKENTPWNGGLVAMNSFGFGGANVHAIFRSHEKEQVEPHVASEKTRLYTCNARTEAGVKALLAEAKKNAKSVEYQALIQDSANMPTSQMPYRGYTVLNASTDIEEIQRCSQEPRPIWFVFTGMGTQWHGMGRKMMELDVFRESIMRSTQTLSRYDINLYDLIMNGNETTFEQTIPSFIGIASIQVALVDLLFSMDIRPDGIVGHSVGELGCAYADGSLTAEETVLAAYWRGRCISEANLPAGKMAAVGLSWEECKKMCPPGVVPACHNSVDTVTISGPFDVTTKFIEDLKAKGIFARDVNSSNVAYHSYYMNEIAPQLKAALEKVIKPKRRSPKWISTSVPEARWGEPLAQYSSADYHVNNLVSAVLFQEGLQKVQSNAIAIEIAPHCLLQAILKRSLSTEAVFVGLMKRFHENNIEFFFSSLGKCFANGMNVNPLKAFPPVQFPVPRGTPMVGPAISKIWEHTTVWSTPTQEDFGGSGKGGSSADVKFEIDVSEESSEHYLVGHKIDGRVLYPATGYLVLAWKALARLKGQLFEQLPVVFQDITIHRATVLPATGTVTLSVSIMPATGKFEICENDAQVVSGTIFSPEGQFLDRDQYSAVKNILNKTESLEFQLTKEEVYKELRLRGYDYGPTFQGITNASQSGATGQLLWNGSWVSFMDTMLQIQVFSMPGHSLRLPTRIKTVKVDPKIHPPQPAEGETFTSLPVIVDRVLDITVCGGVEIKGLHASVAPKRGQQLPPTVEEYRFIPYTESDKTVPPALEQYTTDCLNYVLHSLKRLVDEDQAGTLLNKTVLSDVVNNIKPTADSDLQKFLSQPNSGLAQALHKIFTLPATNLKENVHNIVQSLHSELLSDRLLSSLSSPEVLKSCVDIVIDNVMTSRVTVFEAGAAQSSLYRKVIPIIKSQPLLNVTYTAADKNPLDKEAKNLGVKHSQWDINTSTSVPPGQVHLLVLKNVLHKQTNISATFETVSGMVLPDGFILVEEVTRNFPLYLALEAISGKLQDNSSDVCRVCGCYLSEGSWVEVFSKHGYEVVFRKSDNLLSTLFLLRKKKQLITPPTLFSIDDLQCSWLEDLKSKMKELEKAPEDARLWLLATKEVNGLMGFINCLKLEAGGEKVRGIFISNLNSSSSQPNITESSSEFLSVAQKDLFVNIYRDGKWGCFKHIPIPEDDTSRIKPTEYAYVNVLTRGDLSSLKWIESPLKFFQPNDEDTELCSVYYTSLNFRDVMLASGKLPPDAIPGDMASQDCILGMEFSGRDSNGRRIMGILPAKGLATSVDTAKRFLWEIPDCWTMEEAATVPVVYCTVFYALVIRGHIKKGDKVLIHSGSGGVGQAAISVALSYGCEVFTTVGSNEKKEYLKSIFPQLTDRNFSNSRDTSFEHDILRETKGLGVDVVLNSLAEEKLLASVNLLAKHGRFLEIGKFDLSNNTPLGMSIFLRNITFNGILLDALFEEASDEWESVADMVRQGMTSGVVKPLKTTVFNKDEIEEAFRFMAQGKHIGKVVIKVRDEEKEKVATPLPVSIPAVARTTCDPSKTYIITGGLGGFGLELGQWLVERGAKKIVLSSRSGIKTGYQYKKVQGWKDSGVKVEVSKSDAKTLTGAKALLQESSKLGPVGGLFNLAMVLRDGLFENQTLDMYTTVCEPKIDGTINLDLATRELCKDLDWFVVFSSVSCGRGNLGQTNYGFANSVMERVCEKRKAEGFPGLAIQWGAIGDVGVIAESMGGNDTVIGGTLPQKMSSCLNVLDQFLNQNYTIVSSFVAAQRDTSKKEGGATKPNLVSSISRILGLKDVSNLNPETSLADLGLDSLMGVEIKQLLERDFEVSLSTREIRMLNLKKIEELNGAEEEDQAKSSEPEVPEVSTEPSSKEINGQHSRASNRFNFKQMMPKNAILKINDVQNGFKPLFIVHPIEGSVIALETLARNLPCPVYGLQLTADAPLTSIEDLALYYIKQISTIDSVGPYRIAGYSFGAVVALEIANQLLKMPPKRSDIVQSLTLLDGSHRYVEVYTSAYRKALKINNTAEEQAACLCAFVRLFHGFDEVQVFQQMVTAEGLKERIKIAVDILMKTEKFNSQNDLEQLAESFYKMLSISEKYKPEKYGGDITLIKAKQSNVNSSNLGDDYDLKQVCSGTVKITDVDGDHESFILDEGAQKVANILIPLLS</sequence>
<evidence type="ECO:0000256" key="24">
    <source>
        <dbReference type="ARBA" id="ARBA00023351"/>
    </source>
</evidence>
<evidence type="ECO:0000256" key="54">
    <source>
        <dbReference type="ARBA" id="ARBA00048935"/>
    </source>
</evidence>
<comment type="catalytic activity">
    <reaction evidence="49">
        <text>a fatty acyl-[ACP] + malonyl-[ACP] + H(+) = a 3-oxoacyl-[ACP] + holo-[ACP] + CO2</text>
        <dbReference type="Rhea" id="RHEA:22836"/>
        <dbReference type="Rhea" id="RHEA-COMP:9623"/>
        <dbReference type="Rhea" id="RHEA-COMP:9685"/>
        <dbReference type="Rhea" id="RHEA-COMP:9916"/>
        <dbReference type="Rhea" id="RHEA-COMP:14125"/>
        <dbReference type="ChEBI" id="CHEBI:15378"/>
        <dbReference type="ChEBI" id="CHEBI:16526"/>
        <dbReference type="ChEBI" id="CHEBI:64479"/>
        <dbReference type="ChEBI" id="CHEBI:78449"/>
        <dbReference type="ChEBI" id="CHEBI:78776"/>
        <dbReference type="ChEBI" id="CHEBI:138651"/>
        <dbReference type="EC" id="2.3.1.41"/>
    </reaction>
    <physiologicalReaction direction="left-to-right" evidence="49">
        <dbReference type="Rhea" id="RHEA:22837"/>
    </physiologicalReaction>
</comment>
<dbReference type="InterPro" id="IPR014031">
    <property type="entry name" value="Ketoacyl_synth_C"/>
</dbReference>
<evidence type="ECO:0000256" key="14">
    <source>
        <dbReference type="ARBA" id="ARBA00022832"/>
    </source>
</evidence>
<comment type="catalytic activity">
    <reaction evidence="60">
        <text>3-oxooctanoyl-[ACP] + NADPH + H(+) = (3R)-hydroxyoctanoyl-[ACP] + NADP(+)</text>
        <dbReference type="Rhea" id="RHEA:41840"/>
        <dbReference type="Rhea" id="RHEA-COMP:9633"/>
        <dbReference type="Rhea" id="RHEA-COMP:9634"/>
        <dbReference type="ChEBI" id="CHEBI:15378"/>
        <dbReference type="ChEBI" id="CHEBI:57783"/>
        <dbReference type="ChEBI" id="CHEBI:58349"/>
        <dbReference type="ChEBI" id="CHEBI:78460"/>
        <dbReference type="ChEBI" id="CHEBI:78461"/>
    </reaction>
    <physiologicalReaction direction="left-to-right" evidence="60">
        <dbReference type="Rhea" id="RHEA:41841"/>
    </physiologicalReaction>
</comment>
<evidence type="ECO:0000259" key="67">
    <source>
        <dbReference type="PROSITE" id="PS52004"/>
    </source>
</evidence>
<dbReference type="Pfam" id="PF02801">
    <property type="entry name" value="Ketoacyl-synt_C"/>
    <property type="match status" value="1"/>
</dbReference>
<dbReference type="InterPro" id="IPR020841">
    <property type="entry name" value="PKS_Beta-ketoAc_synthase_dom"/>
</dbReference>
<comment type="catalytic activity">
    <reaction evidence="41">
        <text>(2E)-hexadecenoyl-[ACP] + NADPH + H(+) = hexadecanoyl-[ACP] + NADP(+)</text>
        <dbReference type="Rhea" id="RHEA:41912"/>
        <dbReference type="Rhea" id="RHEA-COMP:9651"/>
        <dbReference type="Rhea" id="RHEA-COMP:9652"/>
        <dbReference type="ChEBI" id="CHEBI:15378"/>
        <dbReference type="ChEBI" id="CHEBI:57783"/>
        <dbReference type="ChEBI" id="CHEBI:58349"/>
        <dbReference type="ChEBI" id="CHEBI:78481"/>
        <dbReference type="ChEBI" id="CHEBI:78483"/>
    </reaction>
    <physiologicalReaction direction="left-to-right" evidence="41">
        <dbReference type="Rhea" id="RHEA:41913"/>
    </physiologicalReaction>
</comment>
<dbReference type="FunFam" id="1.10.1200.10:FF:000013">
    <property type="entry name" value="Fatty acid synthase"/>
    <property type="match status" value="1"/>
</dbReference>
<evidence type="ECO:0000256" key="56">
    <source>
        <dbReference type="ARBA" id="ARBA00049109"/>
    </source>
</evidence>
<feature type="region of interest" description="N-terminal hotdog fold" evidence="64">
    <location>
        <begin position="882"/>
        <end position="1009"/>
    </location>
</feature>
<dbReference type="VEuPathDB" id="VectorBase:BGLB006160"/>
<dbReference type="InterPro" id="IPR032821">
    <property type="entry name" value="PKS_assoc"/>
</dbReference>
<dbReference type="EC" id="2.3.1.41" evidence="6"/>
<dbReference type="InterPro" id="IPR001227">
    <property type="entry name" value="Ac_transferase_dom_sf"/>
</dbReference>
<evidence type="ECO:0000256" key="52">
    <source>
        <dbReference type="ARBA" id="ARBA00048691"/>
    </source>
</evidence>
<dbReference type="GO" id="GO:0006633">
    <property type="term" value="P:fatty acid biosynthetic process"/>
    <property type="evidence" value="ECO:0007669"/>
    <property type="project" value="UniProtKB-UniPathway"/>
</dbReference>
<dbReference type="Pfam" id="PF08659">
    <property type="entry name" value="KR"/>
    <property type="match status" value="1"/>
</dbReference>
<dbReference type="EC" id="3.1.2.14" evidence="3"/>
<evidence type="ECO:0000256" key="61">
    <source>
        <dbReference type="ARBA" id="ARBA00049449"/>
    </source>
</evidence>
<dbReference type="InterPro" id="IPR057326">
    <property type="entry name" value="KR_dom"/>
</dbReference>
<comment type="catalytic activity">
    <reaction evidence="47">
        <text>tetradecanoyl-[ACP] + H2O = tetradecanoate + holo-[ACP] + H(+)</text>
        <dbReference type="Rhea" id="RHEA:30123"/>
        <dbReference type="Rhea" id="RHEA-COMP:9648"/>
        <dbReference type="Rhea" id="RHEA-COMP:9685"/>
        <dbReference type="ChEBI" id="CHEBI:15377"/>
        <dbReference type="ChEBI" id="CHEBI:15378"/>
        <dbReference type="ChEBI" id="CHEBI:30807"/>
        <dbReference type="ChEBI" id="CHEBI:64479"/>
        <dbReference type="ChEBI" id="CHEBI:78477"/>
        <dbReference type="EC" id="3.1.2.14"/>
    </reaction>
    <physiologicalReaction direction="left-to-right" evidence="47">
        <dbReference type="Rhea" id="RHEA:30124"/>
    </physiologicalReaction>
</comment>
<evidence type="ECO:0000256" key="31">
    <source>
        <dbReference type="ARBA" id="ARBA00023402"/>
    </source>
</evidence>
<evidence type="ECO:0000256" key="3">
    <source>
        <dbReference type="ARBA" id="ARBA00012480"/>
    </source>
</evidence>
<dbReference type="EC" id="1.3.1.39" evidence="2"/>
<dbReference type="Proteomes" id="UP000076420">
    <property type="component" value="Unassembled WGS sequence"/>
</dbReference>
<comment type="catalytic activity">
    <reaction evidence="34">
        <text>3-oxooctadecanoyl-[ACP] + NADPH + H(+) = (3R)-hydroxyoctadecanoyl-[ACP] + NADP(+)</text>
        <dbReference type="Rhea" id="RHEA:41920"/>
        <dbReference type="Rhea" id="RHEA-COMP:9653"/>
        <dbReference type="Rhea" id="RHEA-COMP:9654"/>
        <dbReference type="ChEBI" id="CHEBI:15378"/>
        <dbReference type="ChEBI" id="CHEBI:57783"/>
        <dbReference type="ChEBI" id="CHEBI:58349"/>
        <dbReference type="ChEBI" id="CHEBI:78487"/>
        <dbReference type="ChEBI" id="CHEBI:78488"/>
    </reaction>
    <physiologicalReaction direction="left-to-right" evidence="34">
        <dbReference type="Rhea" id="RHEA:41921"/>
    </physiologicalReaction>
</comment>
<dbReference type="Pfam" id="PF21149">
    <property type="entry name" value="FAS_pseudo-KR"/>
    <property type="match status" value="1"/>
</dbReference>
<dbReference type="FunFam" id="3.90.180.10:FF:000015">
    <property type="entry name" value="Fatty acid synthase"/>
    <property type="match status" value="1"/>
</dbReference>
<dbReference type="SMART" id="SM00827">
    <property type="entry name" value="PKS_AT"/>
    <property type="match status" value="1"/>
</dbReference>
<evidence type="ECO:0000256" key="27">
    <source>
        <dbReference type="ARBA" id="ARBA00023394"/>
    </source>
</evidence>
<dbReference type="SMART" id="SM00829">
    <property type="entry name" value="PKS_ER"/>
    <property type="match status" value="1"/>
</dbReference>
<dbReference type="InterPro" id="IPR020806">
    <property type="entry name" value="PKS_PP-bd"/>
</dbReference>
<dbReference type="SMART" id="SM00826">
    <property type="entry name" value="PKS_DH"/>
    <property type="match status" value="1"/>
</dbReference>
<evidence type="ECO:0000256" key="57">
    <source>
        <dbReference type="ARBA" id="ARBA00049171"/>
    </source>
</evidence>
<comment type="catalytic activity">
    <reaction evidence="54">
        <text>3-oxotetradecanoyl-[ACP] + NADPH + H(+) = (3R)-hydroxytetradecanoyl-[ACP] + NADP(+)</text>
        <dbReference type="Rhea" id="RHEA:41888"/>
        <dbReference type="Rhea" id="RHEA-COMP:9645"/>
        <dbReference type="Rhea" id="RHEA-COMP:9646"/>
        <dbReference type="ChEBI" id="CHEBI:15378"/>
        <dbReference type="ChEBI" id="CHEBI:57783"/>
        <dbReference type="ChEBI" id="CHEBI:58349"/>
        <dbReference type="ChEBI" id="CHEBI:78473"/>
        <dbReference type="ChEBI" id="CHEBI:78474"/>
    </reaction>
    <physiologicalReaction direction="left-to-right" evidence="54">
        <dbReference type="Rhea" id="RHEA:41889"/>
    </physiologicalReaction>
</comment>
<comment type="catalytic activity">
    <reaction evidence="27">
        <text>a (3R)-hydroxyacyl-[ACP] = a (2E)-enoyl-[ACP] + H2O</text>
        <dbReference type="Rhea" id="RHEA:13097"/>
        <dbReference type="Rhea" id="RHEA-COMP:9925"/>
        <dbReference type="Rhea" id="RHEA-COMP:9945"/>
        <dbReference type="ChEBI" id="CHEBI:15377"/>
        <dbReference type="ChEBI" id="CHEBI:78784"/>
        <dbReference type="ChEBI" id="CHEBI:78827"/>
        <dbReference type="EC" id="4.2.1.59"/>
    </reaction>
    <physiologicalReaction direction="left-to-right" evidence="27">
        <dbReference type="Rhea" id="RHEA:13098"/>
    </physiologicalReaction>
</comment>
<feature type="domain" description="PKS/mFAS DH" evidence="68">
    <location>
        <begin position="882"/>
        <end position="1166"/>
    </location>
</feature>
<comment type="catalytic activity">
    <reaction evidence="51">
        <text>a 2,3-saturated acyl-[ACP] + NADP(+) = a (2E)-enoyl-[ACP] + NADPH + H(+)</text>
        <dbReference type="Rhea" id="RHEA:22564"/>
        <dbReference type="Rhea" id="RHEA-COMP:9925"/>
        <dbReference type="Rhea" id="RHEA-COMP:9926"/>
        <dbReference type="ChEBI" id="CHEBI:15378"/>
        <dbReference type="ChEBI" id="CHEBI:57783"/>
        <dbReference type="ChEBI" id="CHEBI:58349"/>
        <dbReference type="ChEBI" id="CHEBI:78784"/>
        <dbReference type="ChEBI" id="CHEBI:78785"/>
        <dbReference type="EC" id="1.3.1.39"/>
    </reaction>
    <physiologicalReaction direction="right-to-left" evidence="51">
        <dbReference type="Rhea" id="RHEA:22566"/>
    </physiologicalReaction>
</comment>
<comment type="catalytic activity">
    <reaction evidence="55">
        <text>(2E)-octadecenoyl-[ACP] + NADPH + H(+) = octadecanoyl-[ACP] + NADP(+)</text>
        <dbReference type="Rhea" id="RHEA:41928"/>
        <dbReference type="Rhea" id="RHEA-COMP:9655"/>
        <dbReference type="Rhea" id="RHEA-COMP:9656"/>
        <dbReference type="ChEBI" id="CHEBI:15378"/>
        <dbReference type="ChEBI" id="CHEBI:57783"/>
        <dbReference type="ChEBI" id="CHEBI:58349"/>
        <dbReference type="ChEBI" id="CHEBI:78489"/>
        <dbReference type="ChEBI" id="CHEBI:78495"/>
    </reaction>
    <physiologicalReaction direction="left-to-right" evidence="55">
        <dbReference type="Rhea" id="RHEA:41929"/>
    </physiologicalReaction>
</comment>
<comment type="catalytic activity">
    <reaction evidence="44">
        <text>acetyl-[ACP] + malonyl-[ACP] + H(+) = 3-oxobutanoyl-[ACP] + holo-[ACP] + CO2</text>
        <dbReference type="Rhea" id="RHEA:41800"/>
        <dbReference type="Rhea" id="RHEA-COMP:9621"/>
        <dbReference type="Rhea" id="RHEA-COMP:9623"/>
        <dbReference type="Rhea" id="RHEA-COMP:9625"/>
        <dbReference type="Rhea" id="RHEA-COMP:9685"/>
        <dbReference type="ChEBI" id="CHEBI:15378"/>
        <dbReference type="ChEBI" id="CHEBI:16526"/>
        <dbReference type="ChEBI" id="CHEBI:64479"/>
        <dbReference type="ChEBI" id="CHEBI:78446"/>
        <dbReference type="ChEBI" id="CHEBI:78449"/>
        <dbReference type="ChEBI" id="CHEBI:78450"/>
    </reaction>
    <physiologicalReaction direction="left-to-right" evidence="44">
        <dbReference type="Rhea" id="RHEA:41801"/>
    </physiologicalReaction>
</comment>
<dbReference type="InterPro" id="IPR016035">
    <property type="entry name" value="Acyl_Trfase/lysoPLipase"/>
</dbReference>
<dbReference type="OrthoDB" id="329835at2759"/>
<keyword evidence="19" id="KW-0520">NAD</keyword>
<comment type="catalytic activity">
    <reaction evidence="58">
        <text>3-oxododecanoyl-[ACP] + NADPH + H(+) = (3R)-hydroxydodecanoyl-[ACP] + NADP(+)</text>
        <dbReference type="Rhea" id="RHEA:41872"/>
        <dbReference type="Rhea" id="RHEA-COMP:9641"/>
        <dbReference type="Rhea" id="RHEA-COMP:9642"/>
        <dbReference type="ChEBI" id="CHEBI:15378"/>
        <dbReference type="ChEBI" id="CHEBI:57783"/>
        <dbReference type="ChEBI" id="CHEBI:58349"/>
        <dbReference type="ChEBI" id="CHEBI:78469"/>
        <dbReference type="ChEBI" id="CHEBI:78470"/>
    </reaction>
    <physiologicalReaction direction="left-to-right" evidence="58">
        <dbReference type="Rhea" id="RHEA:41873"/>
    </physiologicalReaction>
</comment>
<evidence type="ECO:0000256" key="2">
    <source>
        <dbReference type="ARBA" id="ARBA00012004"/>
    </source>
</evidence>
<dbReference type="InterPro" id="IPR050091">
    <property type="entry name" value="PKS_NRPS_Biosynth_Enz"/>
</dbReference>
<comment type="catalytic activity">
    <reaction evidence="42">
        <text>(2E)-hexenoyl-[ACP] + NADPH + H(+) = hexanoyl-[ACP] + NADP(+)</text>
        <dbReference type="Rhea" id="RHEA:41832"/>
        <dbReference type="Rhea" id="RHEA-COMP:9631"/>
        <dbReference type="Rhea" id="RHEA-COMP:9632"/>
        <dbReference type="ChEBI" id="CHEBI:15378"/>
        <dbReference type="ChEBI" id="CHEBI:57783"/>
        <dbReference type="ChEBI" id="CHEBI:58349"/>
        <dbReference type="ChEBI" id="CHEBI:78458"/>
        <dbReference type="ChEBI" id="CHEBI:78459"/>
    </reaction>
    <physiologicalReaction direction="left-to-right" evidence="42">
        <dbReference type="Rhea" id="RHEA:41833"/>
    </physiologicalReaction>
</comment>
<evidence type="ECO:0000256" key="59">
    <source>
        <dbReference type="ARBA" id="ARBA00049414"/>
    </source>
</evidence>
<evidence type="ECO:0000256" key="41">
    <source>
        <dbReference type="ARBA" id="ARBA00047810"/>
    </source>
</evidence>
<dbReference type="SUPFAM" id="SSF50129">
    <property type="entry name" value="GroES-like"/>
    <property type="match status" value="1"/>
</dbReference>
<dbReference type="Gene3D" id="3.40.50.720">
    <property type="entry name" value="NAD(P)-binding Rossmann-like Domain"/>
    <property type="match status" value="1"/>
</dbReference>
<comment type="catalytic activity">
    <reaction evidence="33">
        <text>acetyl-CoA + n malonyl-CoA + 2n NADPH + 2n H(+) = a long-chain fatty acid + (n+1) CoA + n CO2 + 2n NADP(+).</text>
        <dbReference type="EC" id="2.3.1.85"/>
    </reaction>
</comment>
<comment type="function">
    <text evidence="32">Fatty acid synthetase is a multifunctional enzyme that catalyzes the de novo biosynthesis of long-chain saturated fatty acids starting from acetyl-CoA and malonyl-CoA in the presence of NADPH. This multifunctional protein contains 7 catalytic activities and a site for the binding of the prosthetic group 4'-phosphopantetheine of the acyl carrier protein ([ACP]) domain.</text>
</comment>
<evidence type="ECO:0000256" key="18">
    <source>
        <dbReference type="ARBA" id="ARBA00023002"/>
    </source>
</evidence>
<evidence type="ECO:0000256" key="28">
    <source>
        <dbReference type="ARBA" id="ARBA00023398"/>
    </source>
</evidence>
<evidence type="ECO:0000256" key="5">
    <source>
        <dbReference type="ARBA" id="ARBA00012948"/>
    </source>
</evidence>
<comment type="catalytic activity">
    <reaction evidence="59">
        <text>3-oxohexadecanoyl-[ACP] + NADPH + H(+) = (3R)-hydroxyhexadecanoyl-[ACP] + NADP(+)</text>
        <dbReference type="Rhea" id="RHEA:41904"/>
        <dbReference type="Rhea" id="RHEA-COMP:9649"/>
        <dbReference type="Rhea" id="RHEA-COMP:9650"/>
        <dbReference type="ChEBI" id="CHEBI:15378"/>
        <dbReference type="ChEBI" id="CHEBI:57783"/>
        <dbReference type="ChEBI" id="CHEBI:58349"/>
        <dbReference type="ChEBI" id="CHEBI:78478"/>
        <dbReference type="ChEBI" id="CHEBI:78480"/>
    </reaction>
    <physiologicalReaction direction="left-to-right" evidence="59">
        <dbReference type="Rhea" id="RHEA:41905"/>
    </physiologicalReaction>
</comment>
<evidence type="ECO:0000256" key="15">
    <source>
        <dbReference type="ARBA" id="ARBA00022857"/>
    </source>
</evidence>
<dbReference type="InterPro" id="IPR009081">
    <property type="entry name" value="PP-bd_ACP"/>
</dbReference>
<dbReference type="SUPFAM" id="SSF47336">
    <property type="entry name" value="ACP-like"/>
    <property type="match status" value="1"/>
</dbReference>
<dbReference type="SMART" id="SM00825">
    <property type="entry name" value="PKS_KS"/>
    <property type="match status" value="1"/>
</dbReference>
<dbReference type="InterPro" id="IPR049391">
    <property type="entry name" value="FAS_pseudo-KR"/>
</dbReference>
<dbReference type="Gene3D" id="3.90.180.10">
    <property type="entry name" value="Medium-chain alcohol dehydrogenases, catalytic domain"/>
    <property type="match status" value="1"/>
</dbReference>
<feature type="region of interest" description="Disordered" evidence="65">
    <location>
        <begin position="1"/>
        <end position="23"/>
    </location>
</feature>
<dbReference type="InterPro" id="IPR018201">
    <property type="entry name" value="Ketoacyl_synth_AS"/>
</dbReference>
<evidence type="ECO:0000256" key="42">
    <source>
        <dbReference type="ARBA" id="ARBA00047897"/>
    </source>
</evidence>
<dbReference type="GO" id="GO:0004316">
    <property type="term" value="F:3-oxoacyl-[acyl-carrier-protein] reductase (NADPH) activity"/>
    <property type="evidence" value="ECO:0007669"/>
    <property type="project" value="UniProtKB-EC"/>
</dbReference>
<dbReference type="SUPFAM" id="SSF53474">
    <property type="entry name" value="alpha/beta-Hydrolases"/>
    <property type="match status" value="1"/>
</dbReference>
<dbReference type="GO" id="GO:0016297">
    <property type="term" value="F:fatty acyl-[ACP] hydrolase activity"/>
    <property type="evidence" value="ECO:0007669"/>
    <property type="project" value="UniProtKB-EC"/>
</dbReference>
<evidence type="ECO:0000256" key="1">
    <source>
        <dbReference type="ARBA" id="ARBA00005189"/>
    </source>
</evidence>
<dbReference type="GO" id="GO:0141148">
    <property type="term" value="F:enoyl-[acyl-carrier-protein] reductase (NADPH) activity"/>
    <property type="evidence" value="ECO:0007669"/>
    <property type="project" value="UniProtKB-EC"/>
</dbReference>
<dbReference type="EC" id="2.3.1.85" evidence="4"/>
<dbReference type="InterPro" id="IPR029063">
    <property type="entry name" value="SAM-dependent_MTases_sf"/>
</dbReference>
<evidence type="ECO:0000256" key="17">
    <source>
        <dbReference type="ARBA" id="ARBA00022990"/>
    </source>
</evidence>
<evidence type="ECO:0000256" key="44">
    <source>
        <dbReference type="ARBA" id="ARBA00047961"/>
    </source>
</evidence>
<dbReference type="SUPFAM" id="SSF55048">
    <property type="entry name" value="Probable ACP-binding domain of malonyl-CoA ACP transacylase"/>
    <property type="match status" value="1"/>
</dbReference>
<keyword evidence="8" id="KW-0596">Phosphopantetheine</keyword>
<evidence type="ECO:0000256" key="8">
    <source>
        <dbReference type="ARBA" id="ARBA00022450"/>
    </source>
</evidence>
<comment type="catalytic activity">
    <reaction evidence="23">
        <text>(3R)-hydroxyoctanoyl-[ACP] = (2E)-octenoyl-[ACP] + H2O</text>
        <dbReference type="Rhea" id="RHEA:41844"/>
        <dbReference type="Rhea" id="RHEA-COMP:9634"/>
        <dbReference type="Rhea" id="RHEA-COMP:9635"/>
        <dbReference type="ChEBI" id="CHEBI:15377"/>
        <dbReference type="ChEBI" id="CHEBI:78461"/>
        <dbReference type="ChEBI" id="CHEBI:78462"/>
    </reaction>
    <physiologicalReaction direction="left-to-right" evidence="23">
        <dbReference type="Rhea" id="RHEA:41845"/>
    </physiologicalReaction>
</comment>
<dbReference type="InterPro" id="IPR016039">
    <property type="entry name" value="Thiolase-like"/>
</dbReference>
<evidence type="ECO:0000256" key="4">
    <source>
        <dbReference type="ARBA" id="ARBA00012873"/>
    </source>
</evidence>
<evidence type="ECO:0000256" key="49">
    <source>
        <dbReference type="ARBA" id="ARBA00048506"/>
    </source>
</evidence>
<evidence type="ECO:0000256" key="34">
    <source>
        <dbReference type="ARBA" id="ARBA00047300"/>
    </source>
</evidence>
<dbReference type="PANTHER" id="PTHR43775">
    <property type="entry name" value="FATTY ACID SYNTHASE"/>
    <property type="match status" value="1"/>
</dbReference>
<dbReference type="InterPro" id="IPR036291">
    <property type="entry name" value="NAD(P)-bd_dom_sf"/>
</dbReference>
<comment type="catalytic activity">
    <reaction evidence="48">
        <text>(2E)-octenoyl-[ACP] + NADPH + H(+) = octanoyl-[ACP] + NADP(+)</text>
        <dbReference type="Rhea" id="RHEA:41848"/>
        <dbReference type="Rhea" id="RHEA-COMP:9635"/>
        <dbReference type="Rhea" id="RHEA-COMP:9636"/>
        <dbReference type="ChEBI" id="CHEBI:15378"/>
        <dbReference type="ChEBI" id="CHEBI:57783"/>
        <dbReference type="ChEBI" id="CHEBI:58349"/>
        <dbReference type="ChEBI" id="CHEBI:78462"/>
        <dbReference type="ChEBI" id="CHEBI:78463"/>
    </reaction>
    <physiologicalReaction direction="left-to-right" evidence="48">
        <dbReference type="Rhea" id="RHEA:41849"/>
    </physiologicalReaction>
</comment>
<dbReference type="Pfam" id="PF13602">
    <property type="entry name" value="ADH_zinc_N_2"/>
    <property type="match status" value="1"/>
</dbReference>
<evidence type="ECO:0000256" key="16">
    <source>
        <dbReference type="ARBA" id="ARBA00022898"/>
    </source>
</evidence>
<evidence type="ECO:0000256" key="7">
    <source>
        <dbReference type="ARBA" id="ARBA00018769"/>
    </source>
</evidence>
<feature type="active site" description="Proton acceptor; for dehydratase activity" evidence="64">
    <location>
        <position position="915"/>
    </location>
</feature>
<comment type="catalytic activity">
    <reaction evidence="37">
        <text>3-oxodecanoyl-[ACP] + NADPH + H(+) = (3R)-hydroxydecanoyl-[ACP] + NADP(+)</text>
        <dbReference type="Rhea" id="RHEA:41856"/>
        <dbReference type="Rhea" id="RHEA-COMP:9637"/>
        <dbReference type="Rhea" id="RHEA-COMP:9638"/>
        <dbReference type="ChEBI" id="CHEBI:15378"/>
        <dbReference type="ChEBI" id="CHEBI:57783"/>
        <dbReference type="ChEBI" id="CHEBI:58349"/>
        <dbReference type="ChEBI" id="CHEBI:78464"/>
        <dbReference type="ChEBI" id="CHEBI:78466"/>
    </reaction>
    <physiologicalReaction direction="left-to-right" evidence="37">
        <dbReference type="Rhea" id="RHEA:41857"/>
    </physiologicalReaction>
</comment>
<dbReference type="EnsemblMetazoa" id="BGLB006160-RB">
    <property type="protein sequence ID" value="BGLB006160-PB"/>
    <property type="gene ID" value="BGLB006160"/>
</dbReference>
<keyword evidence="15" id="KW-0521">NADP</keyword>
<dbReference type="Pfam" id="PF00109">
    <property type="entry name" value="ketoacyl-synt"/>
    <property type="match status" value="1"/>
</dbReference>
<dbReference type="EC" id="1.1.1.100" evidence="5"/>
<comment type="catalytic activity">
    <reaction evidence="52">
        <text>holo-[ACP] + acetyl-CoA = acetyl-[ACP] + CoA</text>
        <dbReference type="Rhea" id="RHEA:41788"/>
        <dbReference type="Rhea" id="RHEA-COMP:9621"/>
        <dbReference type="Rhea" id="RHEA-COMP:9685"/>
        <dbReference type="ChEBI" id="CHEBI:57287"/>
        <dbReference type="ChEBI" id="CHEBI:57288"/>
        <dbReference type="ChEBI" id="CHEBI:64479"/>
        <dbReference type="ChEBI" id="CHEBI:78446"/>
        <dbReference type="EC" id="2.3.1.38"/>
    </reaction>
    <physiologicalReaction direction="left-to-right" evidence="52">
        <dbReference type="Rhea" id="RHEA:41789"/>
    </physiologicalReaction>
</comment>
<evidence type="ECO:0000256" key="32">
    <source>
        <dbReference type="ARBA" id="ARBA00023442"/>
    </source>
</evidence>
<evidence type="ECO:0000256" key="9">
    <source>
        <dbReference type="ARBA" id="ARBA00022516"/>
    </source>
</evidence>
<evidence type="ECO:0000313" key="69">
    <source>
        <dbReference type="EnsemblMetazoa" id="BGLB006160-PB"/>
    </source>
</evidence>
<evidence type="ECO:0000256" key="48">
    <source>
        <dbReference type="ARBA" id="ARBA00048420"/>
    </source>
</evidence>
<comment type="catalytic activity">
    <reaction evidence="53">
        <text>hexadecanoyl-[ACP] + H2O = hexadecanoate + holo-[ACP] + H(+)</text>
        <dbReference type="Rhea" id="RHEA:41932"/>
        <dbReference type="Rhea" id="RHEA-COMP:9652"/>
        <dbReference type="Rhea" id="RHEA-COMP:9685"/>
        <dbReference type="ChEBI" id="CHEBI:7896"/>
        <dbReference type="ChEBI" id="CHEBI:15377"/>
        <dbReference type="ChEBI" id="CHEBI:15378"/>
        <dbReference type="ChEBI" id="CHEBI:64479"/>
        <dbReference type="ChEBI" id="CHEBI:78483"/>
        <dbReference type="EC" id="3.1.2.14"/>
    </reaction>
    <physiologicalReaction direction="left-to-right" evidence="53">
        <dbReference type="Rhea" id="RHEA:41933"/>
    </physiologicalReaction>
</comment>
<comment type="catalytic activity">
    <reaction evidence="63">
        <text>octanoyl-[ACP] + malonyl-[ACP] + H(+) = 3-oxodecanoyl-[ACP] + holo-[ACP] + CO2</text>
        <dbReference type="Rhea" id="RHEA:41852"/>
        <dbReference type="Rhea" id="RHEA-COMP:9623"/>
        <dbReference type="Rhea" id="RHEA-COMP:9636"/>
        <dbReference type="Rhea" id="RHEA-COMP:9637"/>
        <dbReference type="Rhea" id="RHEA-COMP:9685"/>
        <dbReference type="ChEBI" id="CHEBI:15378"/>
        <dbReference type="ChEBI" id="CHEBI:16526"/>
        <dbReference type="ChEBI" id="CHEBI:64479"/>
        <dbReference type="ChEBI" id="CHEBI:78449"/>
        <dbReference type="ChEBI" id="CHEBI:78463"/>
        <dbReference type="ChEBI" id="CHEBI:78464"/>
    </reaction>
    <physiologicalReaction direction="left-to-right" evidence="63">
        <dbReference type="Rhea" id="RHEA:41853"/>
    </physiologicalReaction>
</comment>
<dbReference type="GO" id="GO:0031177">
    <property type="term" value="F:phosphopantetheine binding"/>
    <property type="evidence" value="ECO:0007669"/>
    <property type="project" value="InterPro"/>
</dbReference>
<dbReference type="Gene3D" id="3.40.366.10">
    <property type="entry name" value="Malonyl-Coenzyme A Acyl Carrier Protein, domain 2"/>
    <property type="match status" value="1"/>
</dbReference>
<evidence type="ECO:0000256" key="55">
    <source>
        <dbReference type="ARBA" id="ARBA00049019"/>
    </source>
</evidence>
<keyword evidence="12" id="KW-0702">S-nitrosylation</keyword>
<dbReference type="InterPro" id="IPR020807">
    <property type="entry name" value="PKS_DH"/>
</dbReference>
<evidence type="ECO:0000256" key="62">
    <source>
        <dbReference type="ARBA" id="ARBA00049521"/>
    </source>
</evidence>
<dbReference type="SUPFAM" id="SSF53901">
    <property type="entry name" value="Thiolase-like"/>
    <property type="match status" value="1"/>
</dbReference>
<dbReference type="InterPro" id="IPR049552">
    <property type="entry name" value="PKS_DH_N"/>
</dbReference>
<gene>
    <name evidence="69" type="primary">106063187</name>
</gene>
<dbReference type="CDD" id="cd05195">
    <property type="entry name" value="enoyl_red"/>
    <property type="match status" value="1"/>
</dbReference>
<evidence type="ECO:0000256" key="36">
    <source>
        <dbReference type="ARBA" id="ARBA00047400"/>
    </source>
</evidence>
<dbReference type="Pfam" id="PF16197">
    <property type="entry name" value="KAsynt_C_assoc"/>
    <property type="match status" value="1"/>
</dbReference>
<feature type="domain" description="Carrier" evidence="66">
    <location>
        <begin position="2176"/>
        <end position="2256"/>
    </location>
</feature>
<dbReference type="InterPro" id="IPR013968">
    <property type="entry name" value="PKS_KR"/>
</dbReference>
<evidence type="ECO:0000256" key="35">
    <source>
        <dbReference type="ARBA" id="ARBA00047394"/>
    </source>
</evidence>
<evidence type="ECO:0000256" key="63">
    <source>
        <dbReference type="ARBA" id="ARBA00049533"/>
    </source>
</evidence>
<evidence type="ECO:0000256" key="65">
    <source>
        <dbReference type="SAM" id="MobiDB-lite"/>
    </source>
</evidence>
<dbReference type="GO" id="GO:0019171">
    <property type="term" value="F:(3R)-hydroxyacyl-[acyl-carrier-protein] dehydratase activity"/>
    <property type="evidence" value="ECO:0007669"/>
    <property type="project" value="UniProtKB-EC"/>
</dbReference>
<keyword evidence="22" id="KW-0511">Multifunctional enzyme</keyword>
<comment type="catalytic activity">
    <reaction evidence="38">
        <text>tetradecanoyl-[ACP] + malonyl-[ACP] + H(+) = 3-oxohexadecanoyl-[ACP] + holo-[ACP] + CO2</text>
        <dbReference type="Rhea" id="RHEA:41900"/>
        <dbReference type="Rhea" id="RHEA-COMP:9623"/>
        <dbReference type="Rhea" id="RHEA-COMP:9648"/>
        <dbReference type="Rhea" id="RHEA-COMP:9649"/>
        <dbReference type="Rhea" id="RHEA-COMP:9685"/>
        <dbReference type="ChEBI" id="CHEBI:15378"/>
        <dbReference type="ChEBI" id="CHEBI:16526"/>
        <dbReference type="ChEBI" id="CHEBI:64479"/>
        <dbReference type="ChEBI" id="CHEBI:78449"/>
        <dbReference type="ChEBI" id="CHEBI:78477"/>
        <dbReference type="ChEBI" id="CHEBI:78478"/>
    </reaction>
    <physiologicalReaction direction="left-to-right" evidence="38">
        <dbReference type="Rhea" id="RHEA:41901"/>
    </physiologicalReaction>
</comment>
<comment type="catalytic activity">
    <reaction evidence="62">
        <text>(2E)-decenoyl-[ACP] + NADPH + H(+) = decanoyl-[ACP] + NADP(+)</text>
        <dbReference type="Rhea" id="RHEA:41864"/>
        <dbReference type="Rhea" id="RHEA-COMP:9639"/>
        <dbReference type="Rhea" id="RHEA-COMP:9640"/>
        <dbReference type="ChEBI" id="CHEBI:15378"/>
        <dbReference type="ChEBI" id="CHEBI:57783"/>
        <dbReference type="ChEBI" id="CHEBI:58349"/>
        <dbReference type="ChEBI" id="CHEBI:78467"/>
        <dbReference type="ChEBI" id="CHEBI:78468"/>
    </reaction>
    <physiologicalReaction direction="left-to-right" evidence="62">
        <dbReference type="Rhea" id="RHEA:41865"/>
    </physiologicalReaction>
</comment>
<dbReference type="Pfam" id="PF00975">
    <property type="entry name" value="Thioesterase"/>
    <property type="match status" value="1"/>
</dbReference>
<dbReference type="PROSITE" id="PS52019">
    <property type="entry name" value="PKS_MFAS_DH"/>
    <property type="match status" value="1"/>
</dbReference>
<evidence type="ECO:0000256" key="10">
    <source>
        <dbReference type="ARBA" id="ARBA00022553"/>
    </source>
</evidence>
<evidence type="ECO:0000256" key="23">
    <source>
        <dbReference type="ARBA" id="ARBA00023332"/>
    </source>
</evidence>
<comment type="catalytic activity">
    <reaction evidence="31">
        <text>(3R)-hydroxybutanoyl-[ACP] = (2E)-butenoyl-[ACP] + H2O</text>
        <dbReference type="Rhea" id="RHEA:41808"/>
        <dbReference type="Rhea" id="RHEA-COMP:9626"/>
        <dbReference type="Rhea" id="RHEA-COMP:9627"/>
        <dbReference type="ChEBI" id="CHEBI:15377"/>
        <dbReference type="ChEBI" id="CHEBI:78451"/>
        <dbReference type="ChEBI" id="CHEBI:78453"/>
    </reaction>
    <physiologicalReaction direction="left-to-right" evidence="31">
        <dbReference type="Rhea" id="RHEA:41809"/>
    </physiologicalReaction>
</comment>
<dbReference type="Pfam" id="PF21089">
    <property type="entry name" value="PKS_DH_N"/>
    <property type="match status" value="1"/>
</dbReference>
<dbReference type="Pfam" id="PF00550">
    <property type="entry name" value="PP-binding"/>
    <property type="match status" value="1"/>
</dbReference>
<evidence type="ECO:0000259" key="68">
    <source>
        <dbReference type="PROSITE" id="PS52019"/>
    </source>
</evidence>
<comment type="catalytic activity">
    <reaction evidence="35">
        <text>hexanoyl-[ACP] + malonyl-[ACP] + H(+) = 3-oxooctanoyl-[ACP] + holo-[ACP] + CO2</text>
        <dbReference type="Rhea" id="RHEA:41836"/>
        <dbReference type="Rhea" id="RHEA-COMP:9623"/>
        <dbReference type="Rhea" id="RHEA-COMP:9632"/>
        <dbReference type="Rhea" id="RHEA-COMP:9633"/>
        <dbReference type="Rhea" id="RHEA-COMP:9685"/>
        <dbReference type="ChEBI" id="CHEBI:15378"/>
        <dbReference type="ChEBI" id="CHEBI:16526"/>
        <dbReference type="ChEBI" id="CHEBI:64479"/>
        <dbReference type="ChEBI" id="CHEBI:78449"/>
        <dbReference type="ChEBI" id="CHEBI:78459"/>
        <dbReference type="ChEBI" id="CHEBI:78460"/>
    </reaction>
    <physiologicalReaction direction="left-to-right" evidence="35">
        <dbReference type="Rhea" id="RHEA:41837"/>
    </physiologicalReaction>
</comment>
<comment type="catalytic activity">
    <reaction evidence="29">
        <text>(3R)-hydroxyoctadecanoyl-[ACP] = (2E)-octadecenoyl-[ACP] + H2O</text>
        <dbReference type="Rhea" id="RHEA:41924"/>
        <dbReference type="Rhea" id="RHEA-COMP:9654"/>
        <dbReference type="Rhea" id="RHEA-COMP:9655"/>
        <dbReference type="ChEBI" id="CHEBI:15377"/>
        <dbReference type="ChEBI" id="CHEBI:78488"/>
        <dbReference type="ChEBI" id="CHEBI:78489"/>
    </reaction>
    <physiologicalReaction direction="left-to-right" evidence="29">
        <dbReference type="Rhea" id="RHEA:41925"/>
    </physiologicalReaction>
</comment>
<comment type="catalytic activity">
    <reaction evidence="40">
        <text>dodecanoyl-[ACP] + malonyl-[ACP] + H(+) = 3-oxotetradecanoyl-[ACP] + holo-[ACP] + CO2</text>
        <dbReference type="Rhea" id="RHEA:41884"/>
        <dbReference type="Rhea" id="RHEA-COMP:9623"/>
        <dbReference type="Rhea" id="RHEA-COMP:9644"/>
        <dbReference type="Rhea" id="RHEA-COMP:9645"/>
        <dbReference type="Rhea" id="RHEA-COMP:9685"/>
        <dbReference type="ChEBI" id="CHEBI:15378"/>
        <dbReference type="ChEBI" id="CHEBI:16526"/>
        <dbReference type="ChEBI" id="CHEBI:64479"/>
        <dbReference type="ChEBI" id="CHEBI:65264"/>
        <dbReference type="ChEBI" id="CHEBI:78449"/>
        <dbReference type="ChEBI" id="CHEBI:78473"/>
    </reaction>
    <physiologicalReaction direction="left-to-right" evidence="40">
        <dbReference type="Rhea" id="RHEA:41885"/>
    </physiologicalReaction>
</comment>
<evidence type="ECO:0000256" key="43">
    <source>
        <dbReference type="ARBA" id="ARBA00047953"/>
    </source>
</evidence>
<keyword evidence="11" id="KW-0808">Transferase</keyword>
<proteinExistence type="predicted"/>
<dbReference type="KEGG" id="bgt:106063187"/>
<evidence type="ECO:0000256" key="12">
    <source>
        <dbReference type="ARBA" id="ARBA00022799"/>
    </source>
</evidence>
<evidence type="ECO:0000256" key="22">
    <source>
        <dbReference type="ARBA" id="ARBA00023268"/>
    </source>
</evidence>
<feature type="active site" description="Proton donor; for dehydratase activity" evidence="64">
    <location>
        <position position="1071"/>
    </location>
</feature>
<evidence type="ECO:0000256" key="47">
    <source>
        <dbReference type="ARBA" id="ARBA00048289"/>
    </source>
</evidence>
<evidence type="ECO:0000256" key="25">
    <source>
        <dbReference type="ARBA" id="ARBA00023373"/>
    </source>
</evidence>
<accession>A0A2C9JQ15</accession>
<comment type="catalytic activity">
    <reaction evidence="45">
        <text>hexadecanoyl-[ACP] + malonyl-[ACP] + H(+) = 3-oxooctadecanoyl-[ACP] + holo-[ACP] + CO2</text>
        <dbReference type="Rhea" id="RHEA:41916"/>
        <dbReference type="Rhea" id="RHEA-COMP:9623"/>
        <dbReference type="Rhea" id="RHEA-COMP:9652"/>
        <dbReference type="Rhea" id="RHEA-COMP:9653"/>
        <dbReference type="Rhea" id="RHEA-COMP:9685"/>
        <dbReference type="ChEBI" id="CHEBI:15378"/>
        <dbReference type="ChEBI" id="CHEBI:16526"/>
        <dbReference type="ChEBI" id="CHEBI:64479"/>
        <dbReference type="ChEBI" id="CHEBI:78449"/>
        <dbReference type="ChEBI" id="CHEBI:78483"/>
        <dbReference type="ChEBI" id="CHEBI:78487"/>
    </reaction>
    <physiologicalReaction direction="left-to-right" evidence="45">
        <dbReference type="Rhea" id="RHEA:41917"/>
    </physiologicalReaction>
</comment>
<dbReference type="VEuPathDB" id="VectorBase:BGLAX_032514"/>
<dbReference type="PROSITE" id="PS52004">
    <property type="entry name" value="KS3_2"/>
    <property type="match status" value="1"/>
</dbReference>
<dbReference type="GO" id="GO:0004312">
    <property type="term" value="F:fatty acid synthase activity"/>
    <property type="evidence" value="ECO:0007669"/>
    <property type="project" value="UniProtKB-EC"/>
</dbReference>
<keyword evidence="10" id="KW-0597">Phosphoprotein</keyword>
<evidence type="ECO:0000256" key="53">
    <source>
        <dbReference type="ARBA" id="ARBA00048704"/>
    </source>
</evidence>
<dbReference type="InterPro" id="IPR029058">
    <property type="entry name" value="AB_hydrolase_fold"/>
</dbReference>
<comment type="catalytic activity">
    <reaction evidence="43">
        <text>3-oxobutanoyl-[ACP] + NADPH + H(+) = (3R)-hydroxybutanoyl-[ACP] + NADP(+)</text>
        <dbReference type="Rhea" id="RHEA:41804"/>
        <dbReference type="Rhea" id="RHEA-COMP:9625"/>
        <dbReference type="Rhea" id="RHEA-COMP:9626"/>
        <dbReference type="ChEBI" id="CHEBI:15378"/>
        <dbReference type="ChEBI" id="CHEBI:57783"/>
        <dbReference type="ChEBI" id="CHEBI:58349"/>
        <dbReference type="ChEBI" id="CHEBI:78450"/>
        <dbReference type="ChEBI" id="CHEBI:78451"/>
    </reaction>
    <physiologicalReaction direction="left-to-right" evidence="43">
        <dbReference type="Rhea" id="RHEA:41805"/>
    </physiologicalReaction>
</comment>
<dbReference type="FunFam" id="3.40.50.720:FF:000209">
    <property type="entry name" value="Polyketide synthase Pks12"/>
    <property type="match status" value="1"/>
</dbReference>
<keyword evidence="21" id="KW-0275">Fatty acid biosynthesis</keyword>
<dbReference type="UniPathway" id="UPA00094"/>
<dbReference type="InterPro" id="IPR036736">
    <property type="entry name" value="ACP-like_sf"/>
</dbReference>
<feature type="region of interest" description="C-terminal hotdog fold" evidence="64">
    <location>
        <begin position="1022"/>
        <end position="1166"/>
    </location>
</feature>
<evidence type="ECO:0000256" key="21">
    <source>
        <dbReference type="ARBA" id="ARBA00023160"/>
    </source>
</evidence>
<dbReference type="InterPro" id="IPR016036">
    <property type="entry name" value="Malonyl_transacylase_ACP-bd"/>
</dbReference>